<dbReference type="SMART" id="SM01006">
    <property type="entry name" value="AlcB"/>
    <property type="match status" value="1"/>
</dbReference>
<comment type="caution">
    <text evidence="6">The sequence shown here is derived from an EMBL/GenBank/DDBJ whole genome shotgun (WGS) entry which is preliminary data.</text>
</comment>
<gene>
    <name evidence="6" type="ORF">I7822_12620</name>
</gene>
<comment type="function">
    <text evidence="1">Acyltransferase required for the direct transfer of medium- to long-chain fatty acyl moieties from a carrier protein (MbtL) on to the epsilon-amino group of lysine residue in the mycobactin core.</text>
</comment>
<evidence type="ECO:0000256" key="2">
    <source>
        <dbReference type="ARBA" id="ARBA00004924"/>
    </source>
</evidence>
<dbReference type="EMBL" id="JAGDEL010000008">
    <property type="protein sequence ID" value="MBO1512515.1"/>
    <property type="molecule type" value="Genomic_DNA"/>
</dbReference>
<dbReference type="SUPFAM" id="SSF55729">
    <property type="entry name" value="Acyl-CoA N-acyltransferases (Nat)"/>
    <property type="match status" value="1"/>
</dbReference>
<dbReference type="Gene3D" id="3.40.630.30">
    <property type="match status" value="1"/>
</dbReference>
<dbReference type="PANTHER" id="PTHR31438">
    <property type="entry name" value="LYSINE N-ACYLTRANSFERASE C17G9.06C-RELATED"/>
    <property type="match status" value="1"/>
</dbReference>
<dbReference type="PANTHER" id="PTHR31438:SF1">
    <property type="entry name" value="LYSINE N-ACYLTRANSFERASE C17G9.06C-RELATED"/>
    <property type="match status" value="1"/>
</dbReference>
<evidence type="ECO:0000259" key="5">
    <source>
        <dbReference type="SMART" id="SM01006"/>
    </source>
</evidence>
<dbReference type="Pfam" id="PF13523">
    <property type="entry name" value="Acetyltransf_8"/>
    <property type="match status" value="1"/>
</dbReference>
<evidence type="ECO:0000256" key="3">
    <source>
        <dbReference type="ARBA" id="ARBA00020586"/>
    </source>
</evidence>
<evidence type="ECO:0000313" key="7">
    <source>
        <dbReference type="Proteomes" id="UP000663981"/>
    </source>
</evidence>
<evidence type="ECO:0000256" key="1">
    <source>
        <dbReference type="ARBA" id="ARBA00003818"/>
    </source>
</evidence>
<sequence length="201" mass="24055">MVSKLIIKQSFSFQRYDLNVNKTISFREVHFDRDVKLLHSWMNEKHVVPYWQLDLSLSDYSLHLQNFLKCEHQTLLIGEIDGVPISYWESYWVKGDLIKNYYEFDEYDQGVHLLIGEKDYLGIGLIYPLLMTILSQKFQVSQTEKVIAEPDVRNEKMIHVFKKCGFTPIKEVELPDKTGLLMFCERSTFERRWTDWQQNKF</sequence>
<dbReference type="InterPro" id="IPR019432">
    <property type="entry name" value="Acyltransferase_MbtK/IucB-like"/>
</dbReference>
<evidence type="ECO:0000256" key="4">
    <source>
        <dbReference type="ARBA" id="ARBA00031122"/>
    </source>
</evidence>
<organism evidence="6 7">
    <name type="scientific">Metabacillus bambusae</name>
    <dbReference type="NCBI Taxonomy" id="2795218"/>
    <lineage>
        <taxon>Bacteria</taxon>
        <taxon>Bacillati</taxon>
        <taxon>Bacillota</taxon>
        <taxon>Bacilli</taxon>
        <taxon>Bacillales</taxon>
        <taxon>Bacillaceae</taxon>
        <taxon>Metabacillus</taxon>
    </lineage>
</organism>
<name>A0ABS3N3A8_9BACI</name>
<proteinExistence type="predicted"/>
<dbReference type="RefSeq" id="WP_207978603.1">
    <property type="nucleotide sequence ID" value="NZ_JAGDEL010000008.1"/>
</dbReference>
<feature type="domain" description="Acyltransferase MbtK/IucB-like conserved" evidence="5">
    <location>
        <begin position="27"/>
        <end position="74"/>
    </location>
</feature>
<dbReference type="Proteomes" id="UP000663981">
    <property type="component" value="Unassembled WGS sequence"/>
</dbReference>
<accession>A0ABS3N3A8</accession>
<protein>
    <recommendedName>
        <fullName evidence="3">Lysine N-acyltransferase MbtK</fullName>
    </recommendedName>
    <alternativeName>
        <fullName evidence="4">Mycobactin synthase protein K</fullName>
    </alternativeName>
</protein>
<dbReference type="InterPro" id="IPR016181">
    <property type="entry name" value="Acyl_CoA_acyltransferase"/>
</dbReference>
<comment type="pathway">
    <text evidence="2">Siderophore biosynthesis.</text>
</comment>
<keyword evidence="7" id="KW-1185">Reference proteome</keyword>
<reference evidence="6 7" key="1">
    <citation type="submission" date="2021-03" db="EMBL/GenBank/DDBJ databases">
        <title>Whole genome sequence of Metabacillus bambusae BG109.</title>
        <authorList>
            <person name="Jeong J.W."/>
        </authorList>
    </citation>
    <scope>NUCLEOTIDE SEQUENCE [LARGE SCALE GENOMIC DNA]</scope>
    <source>
        <strain evidence="6 7">BG109</strain>
    </source>
</reference>
<evidence type="ECO:0000313" key="6">
    <source>
        <dbReference type="EMBL" id="MBO1512515.1"/>
    </source>
</evidence>